<accession>A0AAV8CHY7</accession>
<dbReference type="EMBL" id="JAMFTS010000005">
    <property type="protein sequence ID" value="KAJ4754818.1"/>
    <property type="molecule type" value="Genomic_DNA"/>
</dbReference>
<gene>
    <name evidence="2" type="ORF">LUZ62_089223</name>
</gene>
<keyword evidence="3" id="KW-1185">Reference proteome</keyword>
<dbReference type="SUPFAM" id="SSF48371">
    <property type="entry name" value="ARM repeat"/>
    <property type="match status" value="1"/>
</dbReference>
<name>A0AAV8CHY7_9POAL</name>
<dbReference type="PANTHER" id="PTHR12262">
    <property type="entry name" value="CCR4-NOT TRANSCRIPTION COMPLEX SUBUNIT 9"/>
    <property type="match status" value="1"/>
</dbReference>
<evidence type="ECO:0000256" key="1">
    <source>
        <dbReference type="ARBA" id="ARBA00006385"/>
    </source>
</evidence>
<dbReference type="InterPro" id="IPR016024">
    <property type="entry name" value="ARM-type_fold"/>
</dbReference>
<dbReference type="InterPro" id="IPR011989">
    <property type="entry name" value="ARM-like"/>
</dbReference>
<reference evidence="2" key="1">
    <citation type="submission" date="2022-08" db="EMBL/GenBank/DDBJ databases">
        <authorList>
            <person name="Marques A."/>
        </authorList>
    </citation>
    <scope>NUCLEOTIDE SEQUENCE</scope>
    <source>
        <strain evidence="2">RhyPub2mFocal</strain>
        <tissue evidence="2">Leaves</tissue>
    </source>
</reference>
<proteinExistence type="inferred from homology"/>
<dbReference type="GO" id="GO:0006402">
    <property type="term" value="P:mRNA catabolic process"/>
    <property type="evidence" value="ECO:0007669"/>
    <property type="project" value="InterPro"/>
</dbReference>
<dbReference type="GO" id="GO:0030014">
    <property type="term" value="C:CCR4-NOT complex"/>
    <property type="evidence" value="ECO:0007669"/>
    <property type="project" value="InterPro"/>
</dbReference>
<dbReference type="Gene3D" id="1.25.10.10">
    <property type="entry name" value="Leucine-rich Repeat Variant"/>
    <property type="match status" value="1"/>
</dbReference>
<sequence>MSPVGTPVWVSPNGRVRITAPPGRRIPGVVPSLEELLEDVFDPIKRGPALVYLAMKRRTVQDYSLIIWNTPGFVALILQEILRIYPYIDHEEQIPDDDCLRVSCAISLFQPVAKDSRVRVRFLRAETHRYLYPFLDNPRRSTNFDKLRLTSLGIIGFLVKEVDLEAVNYLLQSEVIPLCLHCIEVGTDWCRIAAVFILEKILSTDIGMQYTCVPQERFVEINRVLSSLFTLTRNRPSSRLLRRVIYCFYLFSCNQRVANSLYGLLPDALKDESFVYMFRDSVETVNFVRQVLWNTTRIYNRYDHLGMIPEPDDTTGLY</sequence>
<comment type="caution">
    <text evidence="2">The sequence shown here is derived from an EMBL/GenBank/DDBJ whole genome shotgun (WGS) entry which is preliminary data.</text>
</comment>
<evidence type="ECO:0000313" key="3">
    <source>
        <dbReference type="Proteomes" id="UP001140206"/>
    </source>
</evidence>
<dbReference type="AlphaFoldDB" id="A0AAV8CHY7"/>
<evidence type="ECO:0000313" key="2">
    <source>
        <dbReference type="EMBL" id="KAJ4754818.1"/>
    </source>
</evidence>
<dbReference type="Proteomes" id="UP001140206">
    <property type="component" value="Chromosome 5"/>
</dbReference>
<organism evidence="2 3">
    <name type="scientific">Rhynchospora pubera</name>
    <dbReference type="NCBI Taxonomy" id="906938"/>
    <lineage>
        <taxon>Eukaryota</taxon>
        <taxon>Viridiplantae</taxon>
        <taxon>Streptophyta</taxon>
        <taxon>Embryophyta</taxon>
        <taxon>Tracheophyta</taxon>
        <taxon>Spermatophyta</taxon>
        <taxon>Magnoliopsida</taxon>
        <taxon>Liliopsida</taxon>
        <taxon>Poales</taxon>
        <taxon>Cyperaceae</taxon>
        <taxon>Cyperoideae</taxon>
        <taxon>Rhynchosporeae</taxon>
        <taxon>Rhynchospora</taxon>
    </lineage>
</organism>
<dbReference type="Pfam" id="PF04078">
    <property type="entry name" value="Rcd1"/>
    <property type="match status" value="1"/>
</dbReference>
<protein>
    <submittedName>
        <fullName evidence="2">Cell differentiation protein RCD1</fullName>
    </submittedName>
</protein>
<comment type="similarity">
    <text evidence="1">Belongs to the CNOT9 family.</text>
</comment>
<dbReference type="InterPro" id="IPR007216">
    <property type="entry name" value="CNOT9"/>
</dbReference>